<reference evidence="1" key="1">
    <citation type="submission" date="2003-07" db="EMBL/GenBank/DDBJ databases">
        <title>NEDO human cDNA sequencing project.</title>
        <authorList>
            <person name="Oshima A."/>
            <person name="Takahashi-Fujii A."/>
            <person name="Tanase T."/>
            <person name="Imose N."/>
            <person name="Takeuchi K."/>
            <person name="Arita M."/>
            <person name="Musashino K."/>
            <person name="Yuuki H."/>
            <person name="Hara H."/>
            <person name="Suzuki Y."/>
            <person name="Hata H."/>
            <person name="Nakagawa K."/>
            <person name="Mizuno S."/>
            <person name="Morinaga M."/>
            <person name="Kawamura M."/>
            <person name="Sugiyama T."/>
            <person name="Irie R."/>
            <person name="Otsuki T."/>
            <person name="Sato H."/>
            <person name="Nishikawa T."/>
            <person name="Sugiyama A."/>
            <person name="Kawakami B."/>
            <person name="Nagai K."/>
            <person name="Isogai T."/>
            <person name="Sugano S."/>
        </authorList>
    </citation>
    <scope>NUCLEOTIDE SEQUENCE</scope>
    <source>
        <tissue evidence="1">Synovial membrane</tissue>
    </source>
</reference>
<proteinExistence type="evidence at transcript level"/>
<evidence type="ECO:0000313" key="1">
    <source>
        <dbReference type="EMBL" id="BAC85407.1"/>
    </source>
</evidence>
<accession>Q6ZNT8</accession>
<name>Q6ZNT8_HUMAN</name>
<dbReference type="AlphaFoldDB" id="Q6ZNT8"/>
<dbReference type="EMBL" id="AK130703">
    <property type="protein sequence ID" value="BAC85407.1"/>
    <property type="molecule type" value="mRNA"/>
</dbReference>
<sequence>MYALVQISKHYRLGAGPLLCCRPVLPSASLMFPMGLLFLATKHSSRVPHLNKQHPCPPSGSCQEPSWEQFLTPSLTSSEPVTKSCRQSCQFYLRNISSVHSTVSSRPTALSRSPLLRSHIYGHLYSSRKSAALLVFPPPTHILAPFIPSPSTDVRSDHCIASLHSNLGNSETLS</sequence>
<organism evidence="1">
    <name type="scientific">Homo sapiens</name>
    <name type="common">Human</name>
    <dbReference type="NCBI Taxonomy" id="9606"/>
    <lineage>
        <taxon>Eukaryota</taxon>
        <taxon>Metazoa</taxon>
        <taxon>Chordata</taxon>
        <taxon>Craniata</taxon>
        <taxon>Vertebrata</taxon>
        <taxon>Euteleostomi</taxon>
        <taxon>Mammalia</taxon>
        <taxon>Eutheria</taxon>
        <taxon>Euarchontoglires</taxon>
        <taxon>Primates</taxon>
        <taxon>Haplorrhini</taxon>
        <taxon>Catarrhini</taxon>
        <taxon>Hominidae</taxon>
        <taxon>Homo</taxon>
    </lineage>
</organism>
<protein>
    <submittedName>
        <fullName evidence="1">cDNA FLJ27193 fis, clone SYN02554</fullName>
    </submittedName>
</protein>
<feature type="non-terminal residue" evidence="1">
    <location>
        <position position="174"/>
    </location>
</feature>